<proteinExistence type="predicted"/>
<evidence type="ECO:0000313" key="2">
    <source>
        <dbReference type="Proteomes" id="UP000320735"/>
    </source>
</evidence>
<reference evidence="1 2" key="1">
    <citation type="submission" date="2019-02" db="EMBL/GenBank/DDBJ databases">
        <title>Deep-cultivation of Planctomycetes and their phenomic and genomic characterization uncovers novel biology.</title>
        <authorList>
            <person name="Wiegand S."/>
            <person name="Jogler M."/>
            <person name="Boedeker C."/>
            <person name="Pinto D."/>
            <person name="Vollmers J."/>
            <person name="Rivas-Marin E."/>
            <person name="Kohn T."/>
            <person name="Peeters S.H."/>
            <person name="Heuer A."/>
            <person name="Rast P."/>
            <person name="Oberbeckmann S."/>
            <person name="Bunk B."/>
            <person name="Jeske O."/>
            <person name="Meyerdierks A."/>
            <person name="Storesund J.E."/>
            <person name="Kallscheuer N."/>
            <person name="Luecker S."/>
            <person name="Lage O.M."/>
            <person name="Pohl T."/>
            <person name="Merkel B.J."/>
            <person name="Hornburger P."/>
            <person name="Mueller R.-W."/>
            <person name="Bruemmer F."/>
            <person name="Labrenz M."/>
            <person name="Spormann A.M."/>
            <person name="Op Den Camp H."/>
            <person name="Overmann J."/>
            <person name="Amann R."/>
            <person name="Jetten M.S.M."/>
            <person name="Mascher T."/>
            <person name="Medema M.H."/>
            <person name="Devos D.P."/>
            <person name="Kaster A.-K."/>
            <person name="Ovreas L."/>
            <person name="Rohde M."/>
            <person name="Galperin M.Y."/>
            <person name="Jogler C."/>
        </authorList>
    </citation>
    <scope>NUCLEOTIDE SEQUENCE [LARGE SCALE GENOMIC DNA]</scope>
    <source>
        <strain evidence="1 2">CA54</strain>
    </source>
</reference>
<dbReference type="InterPro" id="IPR011990">
    <property type="entry name" value="TPR-like_helical_dom_sf"/>
</dbReference>
<gene>
    <name evidence="1" type="ORF">CA54_43680</name>
</gene>
<name>A0A5C6BAX4_9PLAN</name>
<dbReference type="SMART" id="SM00028">
    <property type="entry name" value="TPR"/>
    <property type="match status" value="5"/>
</dbReference>
<sequence length="264" mass="29254">MPATSHPYIAAQSTERWLTSGRGVHEVRAEFEAQLAHADQICVRLEYAEFLAHAGEIQSAIQQYQQVLQSAESADMPQLRAMAVNQLACLHRQRGEYDTAVVLQRRSLAMGINNALEGELAADLGNLAVDAIAAGDLSLAENLLLRSLALETAANSQAGQAADYGNLAIVYGLQRNYRSAVQCLRRALKLHRQLNDIRAIGCDLMNLAAMYEVQQRWDRSEFLLQLAVRVLQVDDAVDLITRAKSALAETRRISQLRAFDARRN</sequence>
<comment type="caution">
    <text evidence="1">The sequence shown here is derived from an EMBL/GenBank/DDBJ whole genome shotgun (WGS) entry which is preliminary data.</text>
</comment>
<organism evidence="1 2">
    <name type="scientific">Symmachiella macrocystis</name>
    <dbReference type="NCBI Taxonomy" id="2527985"/>
    <lineage>
        <taxon>Bacteria</taxon>
        <taxon>Pseudomonadati</taxon>
        <taxon>Planctomycetota</taxon>
        <taxon>Planctomycetia</taxon>
        <taxon>Planctomycetales</taxon>
        <taxon>Planctomycetaceae</taxon>
        <taxon>Symmachiella</taxon>
    </lineage>
</organism>
<dbReference type="Gene3D" id="1.25.40.10">
    <property type="entry name" value="Tetratricopeptide repeat domain"/>
    <property type="match status" value="1"/>
</dbReference>
<dbReference type="Pfam" id="PF13374">
    <property type="entry name" value="TPR_10"/>
    <property type="match status" value="1"/>
</dbReference>
<dbReference type="AlphaFoldDB" id="A0A5C6BAX4"/>
<dbReference type="OrthoDB" id="290571at2"/>
<dbReference type="EMBL" id="SJPP01000002">
    <property type="protein sequence ID" value="TWU09128.1"/>
    <property type="molecule type" value="Genomic_DNA"/>
</dbReference>
<accession>A0A5C6BAX4</accession>
<keyword evidence="2" id="KW-1185">Reference proteome</keyword>
<dbReference type="Pfam" id="PF13424">
    <property type="entry name" value="TPR_12"/>
    <property type="match status" value="1"/>
</dbReference>
<dbReference type="InterPro" id="IPR019734">
    <property type="entry name" value="TPR_rpt"/>
</dbReference>
<dbReference type="Proteomes" id="UP000320735">
    <property type="component" value="Unassembled WGS sequence"/>
</dbReference>
<dbReference type="PANTHER" id="PTHR10098">
    <property type="entry name" value="RAPSYN-RELATED"/>
    <property type="match status" value="1"/>
</dbReference>
<protein>
    <submittedName>
        <fullName evidence="1">Tetratricopeptide repeat protein</fullName>
    </submittedName>
</protein>
<dbReference type="SUPFAM" id="SSF48452">
    <property type="entry name" value="TPR-like"/>
    <property type="match status" value="2"/>
</dbReference>
<evidence type="ECO:0000313" key="1">
    <source>
        <dbReference type="EMBL" id="TWU09128.1"/>
    </source>
</evidence>